<evidence type="ECO:0000256" key="1">
    <source>
        <dbReference type="SAM" id="MobiDB-lite"/>
    </source>
</evidence>
<proteinExistence type="predicted"/>
<dbReference type="EMBL" id="LC331663">
    <property type="protein sequence ID" value="BBA94282.1"/>
    <property type="molecule type" value="Genomic_DNA"/>
</dbReference>
<organism evidence="2">
    <name type="scientific">Rhodococcus erythropolis</name>
    <name type="common">Arthrobacter picolinophilus</name>
    <dbReference type="NCBI Taxonomy" id="1833"/>
    <lineage>
        <taxon>Bacteria</taxon>
        <taxon>Bacillati</taxon>
        <taxon>Actinomycetota</taxon>
        <taxon>Actinomycetes</taxon>
        <taxon>Mycobacteriales</taxon>
        <taxon>Nocardiaceae</taxon>
        <taxon>Rhodococcus</taxon>
        <taxon>Rhodococcus erythropolis group</taxon>
    </lineage>
</organism>
<reference evidence="2" key="2">
    <citation type="journal article" date="2018" name="J. Biosci. Bioeng.">
        <title>Isolation of two plasmids, pRET1100 and pRET1200, from Rhodococcus erythropolis IAM1400 and construction of a Rhodococcus-Escherichia coli shuttle vector.</title>
        <authorList>
            <person name="Yamamura E.-T."/>
        </authorList>
    </citation>
    <scope>NUCLEOTIDE SEQUENCE</scope>
    <source>
        <strain evidence="2">IAM 1400</strain>
        <plasmid evidence="2">pRET1100</plasmid>
    </source>
</reference>
<feature type="region of interest" description="Disordered" evidence="1">
    <location>
        <begin position="122"/>
        <end position="150"/>
    </location>
</feature>
<accession>A0A2Z5TUI8</accession>
<evidence type="ECO:0000313" key="2">
    <source>
        <dbReference type="EMBL" id="BBA94282.1"/>
    </source>
</evidence>
<keyword evidence="2" id="KW-0614">Plasmid</keyword>
<sequence>MTQFTPALAHMVGGQHSQYASVMNEDRDNIIARFRVEMLRSIEDAIHLAALSANDENRYAATEDNRPVRTQLSQQQQVVLTELTLADHMEKLAREHLVYLADRAREMNCTWVEIGQSLGLSPHGAQQRITRSRPKPAIQQKTKPKGVPRV</sequence>
<name>A0A2Z5TUI8_RHOER</name>
<geneLocation type="plasmid" evidence="2">
    <name>pRET1100</name>
</geneLocation>
<reference evidence="2" key="1">
    <citation type="journal article" date="2018" name="Biosci. Biotechnol. Biochem.">
        <title>Construction of Rhodococcus expression vectors and expression of the aminoalcohol dehydrogenase gene in Rhodococcus erythropolis.</title>
        <authorList>
            <person name="Yamamura E.-T."/>
        </authorList>
    </citation>
    <scope>NUCLEOTIDE SEQUENCE</scope>
    <source>
        <strain evidence="2">IAM 1400</strain>
        <plasmid evidence="2">pRET1100</plasmid>
    </source>
</reference>
<dbReference type="AlphaFoldDB" id="A0A2Z5TUI8"/>
<protein>
    <submittedName>
        <fullName evidence="2">Uncharacterized protein</fullName>
    </submittedName>
</protein>